<sequence>MMPPPPPEYSSGMPSSVSGGYPPSGPDLKASPLHTGPSLGPDLMGPSGGPPPLIPSEYPPCTGPGSNGNGPGTSGFGNTPFSDLMMPPPSLEASEDQRCFEECGRVVSVQVICPPTWTDLESGGALRGMVVGCLLWFLLLPPYAKLF</sequence>
<comment type="caution">
    <text evidence="2">The sequence shown here is derived from an EMBL/GenBank/DDBJ whole genome shotgun (WGS) entry which is preliminary data.</text>
</comment>
<feature type="compositionally biased region" description="Low complexity" evidence="1">
    <location>
        <begin position="36"/>
        <end position="45"/>
    </location>
</feature>
<evidence type="ECO:0000313" key="2">
    <source>
        <dbReference type="EMBL" id="KAG5442850.1"/>
    </source>
</evidence>
<dbReference type="Proteomes" id="UP000286415">
    <property type="component" value="Unassembled WGS sequence"/>
</dbReference>
<evidence type="ECO:0000256" key="1">
    <source>
        <dbReference type="SAM" id="MobiDB-lite"/>
    </source>
</evidence>
<evidence type="ECO:0000313" key="3">
    <source>
        <dbReference type="Proteomes" id="UP000286415"/>
    </source>
</evidence>
<feature type="compositionally biased region" description="Gly residues" evidence="1">
    <location>
        <begin position="65"/>
        <end position="75"/>
    </location>
</feature>
<reference evidence="2 3" key="1">
    <citation type="journal article" date="2018" name="Biotechnol. Adv.">
        <title>Improved genomic resources and new bioinformatic workflow for the carcinogenic parasite Clonorchis sinensis: Biotechnological implications.</title>
        <authorList>
            <person name="Wang D."/>
            <person name="Korhonen P.K."/>
            <person name="Gasser R.B."/>
            <person name="Young N.D."/>
        </authorList>
    </citation>
    <scope>NUCLEOTIDE SEQUENCE [LARGE SCALE GENOMIC DNA]</scope>
    <source>
        <strain evidence="2">Cs-k2</strain>
    </source>
</reference>
<feature type="compositionally biased region" description="Low complexity" evidence="1">
    <location>
        <begin position="9"/>
        <end position="21"/>
    </location>
</feature>
<reference evidence="2 3" key="2">
    <citation type="journal article" date="2021" name="Genomics">
        <title>High-quality reference genome for Clonorchis sinensis.</title>
        <authorList>
            <person name="Young N.D."/>
            <person name="Stroehlein A.J."/>
            <person name="Kinkar L."/>
            <person name="Wang T."/>
            <person name="Sohn W.M."/>
            <person name="Chang B.C.H."/>
            <person name="Kaur P."/>
            <person name="Weisz D."/>
            <person name="Dudchenko O."/>
            <person name="Aiden E.L."/>
            <person name="Korhonen P.K."/>
            <person name="Gasser R.B."/>
        </authorList>
    </citation>
    <scope>NUCLEOTIDE SEQUENCE [LARGE SCALE GENOMIC DNA]</scope>
    <source>
        <strain evidence="2">Cs-k2</strain>
    </source>
</reference>
<protein>
    <submittedName>
        <fullName evidence="2">Uncharacterized protein</fullName>
    </submittedName>
</protein>
<accession>A0A8T1M139</accession>
<proteinExistence type="predicted"/>
<gene>
    <name evidence="2" type="ORF">CSKR_202662</name>
</gene>
<dbReference type="EMBL" id="NIRI02000056">
    <property type="protein sequence ID" value="KAG5442850.1"/>
    <property type="molecule type" value="Genomic_DNA"/>
</dbReference>
<dbReference type="AlphaFoldDB" id="A0A8T1M139"/>
<keyword evidence="3" id="KW-1185">Reference proteome</keyword>
<feature type="region of interest" description="Disordered" evidence="1">
    <location>
        <begin position="1"/>
        <end position="93"/>
    </location>
</feature>
<organism evidence="2 3">
    <name type="scientific">Clonorchis sinensis</name>
    <name type="common">Chinese liver fluke</name>
    <dbReference type="NCBI Taxonomy" id="79923"/>
    <lineage>
        <taxon>Eukaryota</taxon>
        <taxon>Metazoa</taxon>
        <taxon>Spiralia</taxon>
        <taxon>Lophotrochozoa</taxon>
        <taxon>Platyhelminthes</taxon>
        <taxon>Trematoda</taxon>
        <taxon>Digenea</taxon>
        <taxon>Opisthorchiida</taxon>
        <taxon>Opisthorchiata</taxon>
        <taxon>Opisthorchiidae</taxon>
        <taxon>Clonorchis</taxon>
    </lineage>
</organism>
<feature type="compositionally biased region" description="Pro residues" evidence="1">
    <location>
        <begin position="48"/>
        <end position="62"/>
    </location>
</feature>
<name>A0A8T1M139_CLOSI</name>